<evidence type="ECO:0000313" key="1">
    <source>
        <dbReference type="EMBL" id="PRY24061.1"/>
    </source>
</evidence>
<reference evidence="1 2" key="1">
    <citation type="submission" date="2018-03" db="EMBL/GenBank/DDBJ databases">
        <title>Genomic Encyclopedia of Archaeal and Bacterial Type Strains, Phase II (KMG-II): from individual species to whole genera.</title>
        <authorList>
            <person name="Goeker M."/>
        </authorList>
    </citation>
    <scope>NUCLEOTIDE SEQUENCE [LARGE SCALE GENOMIC DNA]</scope>
    <source>
        <strain evidence="1 2">DSM 45348</strain>
    </source>
</reference>
<keyword evidence="2" id="KW-1185">Reference proteome</keyword>
<proteinExistence type="predicted"/>
<evidence type="ECO:0000313" key="2">
    <source>
        <dbReference type="Proteomes" id="UP000239209"/>
    </source>
</evidence>
<sequence>MRSYEIQRETVAPPRGRIVDLPASRAFGLPPVKGRTMWAVVVLTCAHCGAGHVHRSGDSSMVLSGKLVRRCPATRQRYRLGPVQRRREARVYRIAWAA</sequence>
<dbReference type="AlphaFoldDB" id="A0A2T0RSC4"/>
<accession>A0A2T0RSC4</accession>
<gene>
    <name evidence="1" type="ORF">CLV70_114194</name>
</gene>
<organism evidence="1 2">
    <name type="scientific">Pseudosporangium ferrugineum</name>
    <dbReference type="NCBI Taxonomy" id="439699"/>
    <lineage>
        <taxon>Bacteria</taxon>
        <taxon>Bacillati</taxon>
        <taxon>Actinomycetota</taxon>
        <taxon>Actinomycetes</taxon>
        <taxon>Micromonosporales</taxon>
        <taxon>Micromonosporaceae</taxon>
        <taxon>Pseudosporangium</taxon>
    </lineage>
</organism>
<name>A0A2T0RSC4_9ACTN</name>
<comment type="caution">
    <text evidence="1">The sequence shown here is derived from an EMBL/GenBank/DDBJ whole genome shotgun (WGS) entry which is preliminary data.</text>
</comment>
<dbReference type="RefSeq" id="WP_106129453.1">
    <property type="nucleotide sequence ID" value="NZ_PVZG01000014.1"/>
</dbReference>
<dbReference type="Proteomes" id="UP000239209">
    <property type="component" value="Unassembled WGS sequence"/>
</dbReference>
<dbReference type="EMBL" id="PVZG01000014">
    <property type="protein sequence ID" value="PRY24061.1"/>
    <property type="molecule type" value="Genomic_DNA"/>
</dbReference>
<protein>
    <submittedName>
        <fullName evidence="1">Uncharacterized protein</fullName>
    </submittedName>
</protein>